<dbReference type="Proteomes" id="UP000266861">
    <property type="component" value="Unassembled WGS sequence"/>
</dbReference>
<gene>
    <name evidence="1" type="ORF">Glove_21g216</name>
</gene>
<keyword evidence="2" id="KW-1185">Reference proteome</keyword>
<accession>A0A397JTZ4</accession>
<dbReference type="EMBL" id="PQFF01000019">
    <property type="protein sequence ID" value="RHZ88674.1"/>
    <property type="molecule type" value="Genomic_DNA"/>
</dbReference>
<dbReference type="SUPFAM" id="SSF47769">
    <property type="entry name" value="SAM/Pointed domain"/>
    <property type="match status" value="1"/>
</dbReference>
<dbReference type="STRING" id="1348612.A0A397JTZ4"/>
<dbReference type="Gene3D" id="1.10.150.50">
    <property type="entry name" value="Transcription Factor, Ets-1"/>
    <property type="match status" value="1"/>
</dbReference>
<dbReference type="InterPro" id="IPR027417">
    <property type="entry name" value="P-loop_NTPase"/>
</dbReference>
<dbReference type="InterPro" id="IPR013761">
    <property type="entry name" value="SAM/pointed_sf"/>
</dbReference>
<evidence type="ECO:0000313" key="2">
    <source>
        <dbReference type="Proteomes" id="UP000266861"/>
    </source>
</evidence>
<organism evidence="1 2">
    <name type="scientific">Diversispora epigaea</name>
    <dbReference type="NCBI Taxonomy" id="1348612"/>
    <lineage>
        <taxon>Eukaryota</taxon>
        <taxon>Fungi</taxon>
        <taxon>Fungi incertae sedis</taxon>
        <taxon>Mucoromycota</taxon>
        <taxon>Glomeromycotina</taxon>
        <taxon>Glomeromycetes</taxon>
        <taxon>Diversisporales</taxon>
        <taxon>Diversisporaceae</taxon>
        <taxon>Diversispora</taxon>
    </lineage>
</organism>
<dbReference type="AlphaFoldDB" id="A0A397JTZ4"/>
<reference evidence="1 2" key="1">
    <citation type="submission" date="2018-08" db="EMBL/GenBank/DDBJ databases">
        <title>Genome and evolution of the arbuscular mycorrhizal fungus Diversispora epigaea (formerly Glomus versiforme) and its bacterial endosymbionts.</title>
        <authorList>
            <person name="Sun X."/>
            <person name="Fei Z."/>
            <person name="Harrison M."/>
        </authorList>
    </citation>
    <scope>NUCLEOTIDE SEQUENCE [LARGE SCALE GENOMIC DNA]</scope>
    <source>
        <strain evidence="1 2">IT104</strain>
    </source>
</reference>
<evidence type="ECO:0008006" key="3">
    <source>
        <dbReference type="Google" id="ProtNLM"/>
    </source>
</evidence>
<sequence>MFKNPFPSFPSDIPSVDVVKEWTRPDVLSYLRSNKVKLDLDDDDINIIEKNKISGSNFLLLTEDNLLTPPCNFPLGPAKRIAELVNKIKSEEQEREKKRKEEEKFVITKPKKRRWEVNGAIQPSIVHAVYFVDPIEESYPLLEKIQKGQFVALHGPRASGKSTRVYQIREQLKNDFICIYTSFEHVNFTKEIDFWKTFSMSLQCDVPELLGSPENPIIKSAQDFCNIFHRTKWTSFNKNCVILFVDEFDKLYEATDEVRSSCLETFRGIKNMKQDFSIHSIVTIGPFSILRISMKKSTTSPFNVQEPFRNPNFTIKQVQFLYKQFADEFKLTIDQEVIDDIYIQTNGHAGLVCLCGRAIDRKLLAVLENGTHLSFEIWERFSAFLLGNEILEYSTFIRMKDALMKNDTDTRRTVNLIRSDFLVNNDPIYVADNKKDLALFLTAEGVLVSGEDAGTFKISSPFVHWLVFQRIIPQVFPTSPKVEVPYYSSTGTLDILKTLKQVICVFDQEAIKSCNSFKLARVLVNNANNRKVPRESVYDAELYRIMSNWLGGFVVTGQWHLKYQSSGHVNNKYIDIIISQLDHPTIAFELLATATKKELKEYYEQALLYDKKLSADEKWIIHFTCEENATSEPCWPTNSKLQKGLRVIHIWHDLDFIKVNMIACWWNSNSNTRHVTDVEEFVVRYIIIFL</sequence>
<evidence type="ECO:0000313" key="1">
    <source>
        <dbReference type="EMBL" id="RHZ88674.1"/>
    </source>
</evidence>
<comment type="caution">
    <text evidence="1">The sequence shown here is derived from an EMBL/GenBank/DDBJ whole genome shotgun (WGS) entry which is preliminary data.</text>
</comment>
<protein>
    <recommendedName>
        <fullName evidence="3">SAM domain-containing protein</fullName>
    </recommendedName>
</protein>
<name>A0A397JTZ4_9GLOM</name>
<proteinExistence type="predicted"/>
<dbReference type="Gene3D" id="3.40.50.300">
    <property type="entry name" value="P-loop containing nucleotide triphosphate hydrolases"/>
    <property type="match status" value="1"/>
</dbReference>
<dbReference type="OrthoDB" id="2369467at2759"/>
<dbReference type="SUPFAM" id="SSF52540">
    <property type="entry name" value="P-loop containing nucleoside triphosphate hydrolases"/>
    <property type="match status" value="1"/>
</dbReference>